<name>A0A7C2B1E1_THERO</name>
<keyword evidence="8 11" id="KW-1133">Transmembrane helix</keyword>
<dbReference type="InterPro" id="IPR004014">
    <property type="entry name" value="ATPase_P-typ_cation-transptr_N"/>
</dbReference>
<gene>
    <name evidence="13" type="ORF">ENP47_05605</name>
</gene>
<feature type="transmembrane region" description="Helical" evidence="11">
    <location>
        <begin position="50"/>
        <end position="72"/>
    </location>
</feature>
<dbReference type="PANTHER" id="PTHR43294:SF21">
    <property type="entry name" value="CATION TRANSPORTING ATPASE"/>
    <property type="match status" value="1"/>
</dbReference>
<dbReference type="Pfam" id="PF00690">
    <property type="entry name" value="Cation_ATPase_N"/>
    <property type="match status" value="1"/>
</dbReference>
<dbReference type="SFLD" id="SFLDG00002">
    <property type="entry name" value="C1.7:_P-type_atpase_like"/>
    <property type="match status" value="1"/>
</dbReference>
<dbReference type="InterPro" id="IPR036412">
    <property type="entry name" value="HAD-like_sf"/>
</dbReference>
<dbReference type="InterPro" id="IPR001757">
    <property type="entry name" value="P_typ_ATPase"/>
</dbReference>
<feature type="transmembrane region" description="Helical" evidence="11">
    <location>
        <begin position="809"/>
        <end position="830"/>
    </location>
</feature>
<dbReference type="EMBL" id="DSJL01000010">
    <property type="protein sequence ID" value="HEF65057.1"/>
    <property type="molecule type" value="Genomic_DNA"/>
</dbReference>
<evidence type="ECO:0000256" key="1">
    <source>
        <dbReference type="ARBA" id="ARBA00004651"/>
    </source>
</evidence>
<dbReference type="InterPro" id="IPR023298">
    <property type="entry name" value="ATPase_P-typ_TM_dom_sf"/>
</dbReference>
<dbReference type="InterPro" id="IPR006068">
    <property type="entry name" value="ATPase_P-typ_cation-transptr_C"/>
</dbReference>
<protein>
    <submittedName>
        <fullName evidence="13">Cation-transporting P-type ATPase</fullName>
    </submittedName>
</protein>
<dbReference type="Pfam" id="PF00689">
    <property type="entry name" value="Cation_ATPase_C"/>
    <property type="match status" value="1"/>
</dbReference>
<keyword evidence="3" id="KW-1003">Cell membrane</keyword>
<dbReference type="AlphaFoldDB" id="A0A7C2B1E1"/>
<keyword evidence="6" id="KW-0067">ATP-binding</keyword>
<dbReference type="SUPFAM" id="SSF81653">
    <property type="entry name" value="Calcium ATPase, transduction domain A"/>
    <property type="match status" value="1"/>
</dbReference>
<evidence type="ECO:0000256" key="6">
    <source>
        <dbReference type="ARBA" id="ARBA00022840"/>
    </source>
</evidence>
<keyword evidence="7" id="KW-1278">Translocase</keyword>
<evidence type="ECO:0000256" key="9">
    <source>
        <dbReference type="ARBA" id="ARBA00023136"/>
    </source>
</evidence>
<dbReference type="InterPro" id="IPR050510">
    <property type="entry name" value="Cation_transp_ATPase_P-type"/>
</dbReference>
<feature type="transmembrane region" description="Helical" evidence="11">
    <location>
        <begin position="733"/>
        <end position="758"/>
    </location>
</feature>
<dbReference type="GO" id="GO:0016887">
    <property type="term" value="F:ATP hydrolysis activity"/>
    <property type="evidence" value="ECO:0007669"/>
    <property type="project" value="InterPro"/>
</dbReference>
<dbReference type="InterPro" id="IPR008250">
    <property type="entry name" value="ATPase_P-typ_transduc_dom_A_sf"/>
</dbReference>
<sequence>MDAHQAPLQDTHPETSDLTTGLSSEEARARLRLYGPNELPPPRPVPLWRLALSQLTHFFAILLWVAAALAFVAGMPELATAIVAIILLNGLFAFFQEYRAERAAARLRSLLPSRITVRRDGQTVTVDARELVPGDVVILQAGDRVPADIVLAEVEDFALDVSTFTGESVPANPAAGEIAFAGTFVVRGLAVGVVIATGTRTRLAGIAHLTQAPRAGPTPLARELDRLVRVISVAALSVGAIFFLVALLAGLPLVDAFLFTLGVTVALVPEGLLPTITLSLAIAAQRMAQRQALVRHLEAVETLGLTTVICTDKTGTLTRNELTAVAVWTPHGSARIEGQGYTPSGSVEVVDGAAAAVRRLATAAALCSEGRAVNRGGRWVPEGDPLDAAVWVLAQRLGIDVDHLKAGSAPQHVFPFDPHRRRMSVIVNGQLIVKGAPETVLPRCRRASDAETAAQALAAEGLRIIAVATKQLAPEEATRVTDPDQLEQDLEVLGLIGFLDPPRPEAAEAIARCRAAGIRVIMVTGDHPATAVAVAKRVGLVGDRPLVLTGDQLPADEAVLGALIDRDEVVLARVAPEDKLRIARALRARGHVVAMTGDGVNDAPALHEADVGVAMGQTGTDVAREAADLVLLDDNFATIVAAIEQGRATYNNIRRFLTYHLTDNVAELAPFVIWALSGGRLPLALGVLQVLLLDLGTDALPALALGVEPPAPDTLRTPPPRQHLIDRKLLTRAFLTLGPTEAAMELLAFFVVLAHFGWRPGAELPSLAALFTASGTAFATVVFGQAANALANRSETLPIWRTGLRGNPAIVLAIFGSFTLLLATLFVSPVARIIHHAPPPPIGWLLAALAAPAVALVDALWKRWTRRTPTTG</sequence>
<comment type="caution">
    <text evidence="13">The sequence shown here is derived from an EMBL/GenBank/DDBJ whole genome shotgun (WGS) entry which is preliminary data.</text>
</comment>
<dbReference type="Gene3D" id="1.20.1110.10">
    <property type="entry name" value="Calcium-transporting ATPase, transmembrane domain"/>
    <property type="match status" value="1"/>
</dbReference>
<evidence type="ECO:0000256" key="5">
    <source>
        <dbReference type="ARBA" id="ARBA00022741"/>
    </source>
</evidence>
<dbReference type="SUPFAM" id="SSF81660">
    <property type="entry name" value="Metal cation-transporting ATPase, ATP-binding domain N"/>
    <property type="match status" value="1"/>
</dbReference>
<dbReference type="InterPro" id="IPR018303">
    <property type="entry name" value="ATPase_P-typ_P_site"/>
</dbReference>
<dbReference type="PROSITE" id="PS00154">
    <property type="entry name" value="ATPASE_E1_E2"/>
    <property type="match status" value="1"/>
</dbReference>
<reference evidence="13" key="1">
    <citation type="journal article" date="2020" name="mSystems">
        <title>Genome- and Community-Level Interaction Insights into Carbon Utilization and Element Cycling Functions of Hydrothermarchaeota in Hydrothermal Sediment.</title>
        <authorList>
            <person name="Zhou Z."/>
            <person name="Liu Y."/>
            <person name="Xu W."/>
            <person name="Pan J."/>
            <person name="Luo Z.H."/>
            <person name="Li M."/>
        </authorList>
    </citation>
    <scope>NUCLEOTIDE SEQUENCE [LARGE SCALE GENOMIC DNA]</scope>
    <source>
        <strain evidence="13">SpSt-222</strain>
    </source>
</reference>
<dbReference type="SUPFAM" id="SSF56784">
    <property type="entry name" value="HAD-like"/>
    <property type="match status" value="1"/>
</dbReference>
<dbReference type="Pfam" id="PF00122">
    <property type="entry name" value="E1-E2_ATPase"/>
    <property type="match status" value="1"/>
</dbReference>
<dbReference type="Gene3D" id="2.70.150.10">
    <property type="entry name" value="Calcium-transporting ATPase, cytoplasmic transduction domain A"/>
    <property type="match status" value="1"/>
</dbReference>
<dbReference type="SFLD" id="SFLDS00003">
    <property type="entry name" value="Haloacid_Dehalogenase"/>
    <property type="match status" value="1"/>
</dbReference>
<organism evidence="13">
    <name type="scientific">Thermomicrobium roseum</name>
    <dbReference type="NCBI Taxonomy" id="500"/>
    <lineage>
        <taxon>Bacteria</taxon>
        <taxon>Pseudomonadati</taxon>
        <taxon>Thermomicrobiota</taxon>
        <taxon>Thermomicrobia</taxon>
        <taxon>Thermomicrobiales</taxon>
        <taxon>Thermomicrobiaceae</taxon>
        <taxon>Thermomicrobium</taxon>
    </lineage>
</organism>
<dbReference type="GO" id="GO:0005886">
    <property type="term" value="C:plasma membrane"/>
    <property type="evidence" value="ECO:0007669"/>
    <property type="project" value="UniProtKB-SubCell"/>
</dbReference>
<evidence type="ECO:0000256" key="8">
    <source>
        <dbReference type="ARBA" id="ARBA00022989"/>
    </source>
</evidence>
<evidence type="ECO:0000259" key="12">
    <source>
        <dbReference type="SMART" id="SM00831"/>
    </source>
</evidence>
<dbReference type="SUPFAM" id="SSF81665">
    <property type="entry name" value="Calcium ATPase, transmembrane domain M"/>
    <property type="match status" value="1"/>
</dbReference>
<dbReference type="GO" id="GO:0005524">
    <property type="term" value="F:ATP binding"/>
    <property type="evidence" value="ECO:0007669"/>
    <property type="project" value="UniProtKB-KW"/>
</dbReference>
<keyword evidence="4 11" id="KW-0812">Transmembrane</keyword>
<evidence type="ECO:0000256" key="3">
    <source>
        <dbReference type="ARBA" id="ARBA00022475"/>
    </source>
</evidence>
<dbReference type="NCBIfam" id="TIGR01494">
    <property type="entry name" value="ATPase_P-type"/>
    <property type="match status" value="2"/>
</dbReference>
<dbReference type="SFLD" id="SFLDF00027">
    <property type="entry name" value="p-type_atpase"/>
    <property type="match status" value="1"/>
</dbReference>
<dbReference type="PANTHER" id="PTHR43294">
    <property type="entry name" value="SODIUM/POTASSIUM-TRANSPORTING ATPASE SUBUNIT ALPHA"/>
    <property type="match status" value="1"/>
</dbReference>
<feature type="transmembrane region" description="Helical" evidence="11">
    <location>
        <begin position="257"/>
        <end position="283"/>
    </location>
</feature>
<dbReference type="InterPro" id="IPR023214">
    <property type="entry name" value="HAD_sf"/>
</dbReference>
<dbReference type="InterPro" id="IPR023299">
    <property type="entry name" value="ATPase_P-typ_cyto_dom_N"/>
</dbReference>
<dbReference type="Gene3D" id="3.40.1110.10">
    <property type="entry name" value="Calcium-transporting ATPase, cytoplasmic domain N"/>
    <property type="match status" value="1"/>
</dbReference>
<keyword evidence="5" id="KW-0547">Nucleotide-binding</keyword>
<dbReference type="Pfam" id="PF13246">
    <property type="entry name" value="Cation_ATPase"/>
    <property type="match status" value="1"/>
</dbReference>
<dbReference type="InterPro" id="IPR059000">
    <property type="entry name" value="ATPase_P-type_domA"/>
</dbReference>
<comment type="similarity">
    <text evidence="2">Belongs to the cation transport ATPase (P-type) (TC 3.A.3) family. Type IIA subfamily.</text>
</comment>
<feature type="transmembrane region" description="Helical" evidence="11">
    <location>
        <begin position="842"/>
        <end position="861"/>
    </location>
</feature>
<dbReference type="Gene3D" id="3.40.50.1000">
    <property type="entry name" value="HAD superfamily/HAD-like"/>
    <property type="match status" value="1"/>
</dbReference>
<evidence type="ECO:0000256" key="7">
    <source>
        <dbReference type="ARBA" id="ARBA00022967"/>
    </source>
</evidence>
<dbReference type="PRINTS" id="PR00120">
    <property type="entry name" value="HATPASE"/>
</dbReference>
<proteinExistence type="inferred from homology"/>
<evidence type="ECO:0000256" key="4">
    <source>
        <dbReference type="ARBA" id="ARBA00022692"/>
    </source>
</evidence>
<accession>A0A7C2B1E1</accession>
<dbReference type="SMART" id="SM00831">
    <property type="entry name" value="Cation_ATPase_N"/>
    <property type="match status" value="1"/>
</dbReference>
<evidence type="ECO:0000256" key="10">
    <source>
        <dbReference type="SAM" id="MobiDB-lite"/>
    </source>
</evidence>
<comment type="subcellular location">
    <subcellularLocation>
        <location evidence="1">Cell membrane</location>
        <topology evidence="1">Multi-pass membrane protein</topology>
    </subcellularLocation>
</comment>
<feature type="domain" description="Cation-transporting P-type ATPase N-terminal" evidence="12">
    <location>
        <begin position="2"/>
        <end position="75"/>
    </location>
</feature>
<evidence type="ECO:0000313" key="13">
    <source>
        <dbReference type="EMBL" id="HEF65057.1"/>
    </source>
</evidence>
<keyword evidence="9 11" id="KW-0472">Membrane</keyword>
<dbReference type="PRINTS" id="PR00119">
    <property type="entry name" value="CATATPASE"/>
</dbReference>
<feature type="transmembrane region" description="Helical" evidence="11">
    <location>
        <begin position="230"/>
        <end position="251"/>
    </location>
</feature>
<dbReference type="InterPro" id="IPR044492">
    <property type="entry name" value="P_typ_ATPase_HD_dom"/>
</dbReference>
<feature type="transmembrane region" description="Helical" evidence="11">
    <location>
        <begin position="764"/>
        <end position="788"/>
    </location>
</feature>
<feature type="region of interest" description="Disordered" evidence="10">
    <location>
        <begin position="1"/>
        <end position="23"/>
    </location>
</feature>
<evidence type="ECO:0000256" key="2">
    <source>
        <dbReference type="ARBA" id="ARBA00005675"/>
    </source>
</evidence>
<evidence type="ECO:0000256" key="11">
    <source>
        <dbReference type="SAM" id="Phobius"/>
    </source>
</evidence>
<feature type="transmembrane region" description="Helical" evidence="11">
    <location>
        <begin position="78"/>
        <end position="98"/>
    </location>
</feature>